<dbReference type="STRING" id="555088.DealDRAFT_1003"/>
<dbReference type="GO" id="GO:0046872">
    <property type="term" value="F:metal ion binding"/>
    <property type="evidence" value="ECO:0007669"/>
    <property type="project" value="UniProtKB-KW"/>
</dbReference>
<accession>C0GEU4</accession>
<sequence length="219" mass="24659">MLLCKLASIASFLHLQEKVACLSKVTKGDDMSNKRVQQQIKKSLSPELYQHSVGVAEMAVILAKQLGYDEKKAYLAGLLHDCARDWTERDLLRYAEKNGIEADKFSQKYPVLLHAAVGAAYVQDWGVDDNEILAAIRNHTLGYPGMSLLEQITYVADKIEQGRTYPGVEELRRTVHADFYQGLLAVAEQSISYILHKRQPLHPATISFWNWLVGQSKGE</sequence>
<keyword evidence="2" id="KW-0479">Metal-binding</keyword>
<dbReference type="NCBIfam" id="TIGR00277">
    <property type="entry name" value="HDIG"/>
    <property type="match status" value="1"/>
</dbReference>
<dbReference type="InterPro" id="IPR006675">
    <property type="entry name" value="HDIG_dom"/>
</dbReference>
<evidence type="ECO:0000256" key="4">
    <source>
        <dbReference type="ARBA" id="ARBA00022801"/>
    </source>
</evidence>
<dbReference type="InterPro" id="IPR003607">
    <property type="entry name" value="HD/PDEase_dom"/>
</dbReference>
<organism evidence="8 9">
    <name type="scientific">Dethiobacter alkaliphilus AHT 1</name>
    <dbReference type="NCBI Taxonomy" id="555088"/>
    <lineage>
        <taxon>Bacteria</taxon>
        <taxon>Bacillati</taxon>
        <taxon>Bacillota</taxon>
        <taxon>Dethiobacteria</taxon>
        <taxon>Dethiobacterales</taxon>
        <taxon>Dethiobacteraceae</taxon>
        <taxon>Dethiobacter</taxon>
    </lineage>
</organism>
<dbReference type="SUPFAM" id="SSF109604">
    <property type="entry name" value="HD-domain/PDEase-like"/>
    <property type="match status" value="1"/>
</dbReference>
<dbReference type="Pfam" id="PF01966">
    <property type="entry name" value="HD"/>
    <property type="match status" value="1"/>
</dbReference>
<evidence type="ECO:0000259" key="7">
    <source>
        <dbReference type="PROSITE" id="PS51831"/>
    </source>
</evidence>
<protein>
    <recommendedName>
        <fullName evidence="1">bis(5'-nucleosyl)-tetraphosphatase (symmetrical)</fullName>
        <ecNumber evidence="1">3.6.1.41</ecNumber>
    </recommendedName>
</protein>
<keyword evidence="9" id="KW-1185">Reference proteome</keyword>
<evidence type="ECO:0000256" key="2">
    <source>
        <dbReference type="ARBA" id="ARBA00022723"/>
    </source>
</evidence>
<evidence type="ECO:0000313" key="8">
    <source>
        <dbReference type="EMBL" id="EEG78126.1"/>
    </source>
</evidence>
<dbReference type="eggNOG" id="COG1713">
    <property type="taxonomic scope" value="Bacteria"/>
</dbReference>
<dbReference type="InterPro" id="IPR006674">
    <property type="entry name" value="HD_domain"/>
</dbReference>
<evidence type="ECO:0000313" key="9">
    <source>
        <dbReference type="Proteomes" id="UP000006443"/>
    </source>
</evidence>
<dbReference type="CDD" id="cd00077">
    <property type="entry name" value="HDc"/>
    <property type="match status" value="1"/>
</dbReference>
<dbReference type="PROSITE" id="PS51831">
    <property type="entry name" value="HD"/>
    <property type="match status" value="1"/>
</dbReference>
<dbReference type="EC" id="3.6.1.41" evidence="1"/>
<keyword evidence="5" id="KW-0408">Iron</keyword>
<evidence type="ECO:0000256" key="3">
    <source>
        <dbReference type="ARBA" id="ARBA00022741"/>
    </source>
</evidence>
<comment type="catalytic activity">
    <reaction evidence="6">
        <text>P(1),P(4)-bis(5'-adenosyl) tetraphosphate + H2O = 2 ADP + 2 H(+)</text>
        <dbReference type="Rhea" id="RHEA:24252"/>
        <dbReference type="ChEBI" id="CHEBI:15377"/>
        <dbReference type="ChEBI" id="CHEBI:15378"/>
        <dbReference type="ChEBI" id="CHEBI:58141"/>
        <dbReference type="ChEBI" id="CHEBI:456216"/>
        <dbReference type="EC" id="3.6.1.41"/>
    </reaction>
</comment>
<name>C0GEU4_DETAL</name>
<dbReference type="PANTHER" id="PTHR35795">
    <property type="entry name" value="SLR1885 PROTEIN"/>
    <property type="match status" value="1"/>
</dbReference>
<evidence type="ECO:0000256" key="6">
    <source>
        <dbReference type="ARBA" id="ARBA00049417"/>
    </source>
</evidence>
<proteinExistence type="predicted"/>
<evidence type="ECO:0000256" key="1">
    <source>
        <dbReference type="ARBA" id="ARBA00012506"/>
    </source>
</evidence>
<evidence type="ECO:0000256" key="5">
    <source>
        <dbReference type="ARBA" id="ARBA00023004"/>
    </source>
</evidence>
<dbReference type="SMART" id="SM00471">
    <property type="entry name" value="HDc"/>
    <property type="match status" value="1"/>
</dbReference>
<keyword evidence="3" id="KW-0547">Nucleotide-binding</keyword>
<dbReference type="GO" id="GO:0000166">
    <property type="term" value="F:nucleotide binding"/>
    <property type="evidence" value="ECO:0007669"/>
    <property type="project" value="UniProtKB-KW"/>
</dbReference>
<dbReference type="AlphaFoldDB" id="C0GEU4"/>
<dbReference type="InterPro" id="IPR051094">
    <property type="entry name" value="Diverse_Catalytic_Enzymes"/>
</dbReference>
<dbReference type="Proteomes" id="UP000006443">
    <property type="component" value="Unassembled WGS sequence"/>
</dbReference>
<dbReference type="GO" id="GO:0008803">
    <property type="term" value="F:bis(5'-nucleosyl)-tetraphosphatase (symmetrical) activity"/>
    <property type="evidence" value="ECO:0007669"/>
    <property type="project" value="UniProtKB-EC"/>
</dbReference>
<dbReference type="NCBIfam" id="TIGR00488">
    <property type="entry name" value="bis(5'-nucleosyl)-tetraphosphatase (symmetrical) YqeK"/>
    <property type="match status" value="1"/>
</dbReference>
<dbReference type="Gene3D" id="1.10.3210.10">
    <property type="entry name" value="Hypothetical protein af1432"/>
    <property type="match status" value="1"/>
</dbReference>
<keyword evidence="4 8" id="KW-0378">Hydrolase</keyword>
<gene>
    <name evidence="8" type="ORF">DealDRAFT_1003</name>
</gene>
<dbReference type="InterPro" id="IPR005249">
    <property type="entry name" value="YqeK"/>
</dbReference>
<comment type="caution">
    <text evidence="8">The sequence shown here is derived from an EMBL/GenBank/DDBJ whole genome shotgun (WGS) entry which is preliminary data.</text>
</comment>
<dbReference type="EMBL" id="ACJM01000004">
    <property type="protein sequence ID" value="EEG78126.1"/>
    <property type="molecule type" value="Genomic_DNA"/>
</dbReference>
<dbReference type="PANTHER" id="PTHR35795:SF1">
    <property type="entry name" value="BIS(5'-NUCLEOSYL)-TETRAPHOSPHATASE, SYMMETRICAL"/>
    <property type="match status" value="1"/>
</dbReference>
<reference evidence="8 9" key="1">
    <citation type="submission" date="2009-02" db="EMBL/GenBank/DDBJ databases">
        <title>Sequencing of the draft genome and assembly of Dethiobacter alkaliphilus AHT 1.</title>
        <authorList>
            <consortium name="US DOE Joint Genome Institute (JGI-PGF)"/>
            <person name="Lucas S."/>
            <person name="Copeland A."/>
            <person name="Lapidus A."/>
            <person name="Glavina del Rio T."/>
            <person name="Dalin E."/>
            <person name="Tice H."/>
            <person name="Bruce D."/>
            <person name="Goodwin L."/>
            <person name="Pitluck S."/>
            <person name="Larimer F."/>
            <person name="Land M.L."/>
            <person name="Hauser L."/>
            <person name="Muyzer G."/>
        </authorList>
    </citation>
    <scope>NUCLEOTIDE SEQUENCE [LARGE SCALE GENOMIC DNA]</scope>
    <source>
        <strain evidence="8 9">AHT 1</strain>
    </source>
</reference>
<feature type="domain" description="HD" evidence="7">
    <location>
        <begin position="48"/>
        <end position="162"/>
    </location>
</feature>